<dbReference type="GO" id="GO:0008932">
    <property type="term" value="F:lytic endotransglycosylase activity"/>
    <property type="evidence" value="ECO:0007669"/>
    <property type="project" value="UniProtKB-UniRule"/>
</dbReference>
<keyword evidence="9" id="KW-1185">Reference proteome</keyword>
<keyword evidence="1 7" id="KW-1003">Cell membrane</keyword>
<evidence type="ECO:0000256" key="4">
    <source>
        <dbReference type="ARBA" id="ARBA00023136"/>
    </source>
</evidence>
<comment type="caution">
    <text evidence="8">The sequence shown here is derived from an EMBL/GenBank/DDBJ whole genome shotgun (WGS) entry which is preliminary data.</text>
</comment>
<protein>
    <recommendedName>
        <fullName evidence="7">Endolytic murein transglycosylase</fullName>
        <ecNumber evidence="7">4.2.2.29</ecNumber>
    </recommendedName>
    <alternativeName>
        <fullName evidence="7">Peptidoglycan lytic transglycosylase</fullName>
    </alternativeName>
    <alternativeName>
        <fullName evidence="7">Peptidoglycan polymerization terminase</fullName>
    </alternativeName>
</protein>
<evidence type="ECO:0000256" key="2">
    <source>
        <dbReference type="ARBA" id="ARBA00022692"/>
    </source>
</evidence>
<keyword evidence="2 7" id="KW-0812">Transmembrane</keyword>
<dbReference type="CDD" id="cd08010">
    <property type="entry name" value="MltG_like"/>
    <property type="match status" value="1"/>
</dbReference>
<feature type="transmembrane region" description="Helical" evidence="7">
    <location>
        <begin position="6"/>
        <end position="25"/>
    </location>
</feature>
<dbReference type="GO" id="GO:0009252">
    <property type="term" value="P:peptidoglycan biosynthetic process"/>
    <property type="evidence" value="ECO:0007669"/>
    <property type="project" value="UniProtKB-UniRule"/>
</dbReference>
<keyword evidence="4 7" id="KW-0472">Membrane</keyword>
<comment type="catalytic activity">
    <reaction evidence="7">
        <text>a peptidoglycan chain = a peptidoglycan chain with N-acetyl-1,6-anhydromuramyl-[peptide] at the reducing end + a peptidoglycan chain with N-acetylglucosamine at the non-reducing end.</text>
        <dbReference type="EC" id="4.2.2.29"/>
    </reaction>
</comment>
<dbReference type="AlphaFoldDB" id="A0A2N3PQ74"/>
<dbReference type="GO" id="GO:0005886">
    <property type="term" value="C:plasma membrane"/>
    <property type="evidence" value="ECO:0007669"/>
    <property type="project" value="UniProtKB-SubCell"/>
</dbReference>
<comment type="function">
    <text evidence="7">Functions as a peptidoglycan terminase that cleaves nascent peptidoglycan strands endolytically to terminate their elongation.</text>
</comment>
<dbReference type="HAMAP" id="MF_02065">
    <property type="entry name" value="MltG"/>
    <property type="match status" value="1"/>
</dbReference>
<evidence type="ECO:0000256" key="3">
    <source>
        <dbReference type="ARBA" id="ARBA00022989"/>
    </source>
</evidence>
<dbReference type="PANTHER" id="PTHR30518">
    <property type="entry name" value="ENDOLYTIC MUREIN TRANSGLYCOSYLASE"/>
    <property type="match status" value="1"/>
</dbReference>
<evidence type="ECO:0000313" key="8">
    <source>
        <dbReference type="EMBL" id="PKU22544.1"/>
    </source>
</evidence>
<comment type="similarity">
    <text evidence="7">Belongs to the transglycosylase MltG family.</text>
</comment>
<gene>
    <name evidence="7" type="primary">mltG</name>
    <name evidence="8" type="ORF">CWS72_21045</name>
</gene>
<dbReference type="Proteomes" id="UP000233293">
    <property type="component" value="Unassembled WGS sequence"/>
</dbReference>
<dbReference type="RefSeq" id="WP_101252615.1">
    <property type="nucleotide sequence ID" value="NZ_PIUM01000030.1"/>
</dbReference>
<dbReference type="Gene3D" id="3.30.160.60">
    <property type="entry name" value="Classic Zinc Finger"/>
    <property type="match status" value="1"/>
</dbReference>
<dbReference type="Pfam" id="PF02618">
    <property type="entry name" value="YceG"/>
    <property type="match status" value="1"/>
</dbReference>
<dbReference type="NCBIfam" id="TIGR00247">
    <property type="entry name" value="endolytic transglycosylase MltG"/>
    <property type="match status" value="1"/>
</dbReference>
<dbReference type="Gene3D" id="3.30.1490.480">
    <property type="entry name" value="Endolytic murein transglycosylase"/>
    <property type="match status" value="1"/>
</dbReference>
<evidence type="ECO:0000256" key="7">
    <source>
        <dbReference type="HAMAP-Rule" id="MF_02065"/>
    </source>
</evidence>
<dbReference type="OrthoDB" id="9814591at2"/>
<accession>A0A2N3PQ74</accession>
<organism evidence="8 9">
    <name type="scientific">Telmatospirillum siberiense</name>
    <dbReference type="NCBI Taxonomy" id="382514"/>
    <lineage>
        <taxon>Bacteria</taxon>
        <taxon>Pseudomonadati</taxon>
        <taxon>Pseudomonadota</taxon>
        <taxon>Alphaproteobacteria</taxon>
        <taxon>Rhodospirillales</taxon>
        <taxon>Rhodospirillaceae</taxon>
        <taxon>Telmatospirillum</taxon>
    </lineage>
</organism>
<keyword evidence="3 7" id="KW-1133">Transmembrane helix</keyword>
<comment type="subcellular location">
    <subcellularLocation>
        <location evidence="7">Cell inner membrane</location>
        <topology evidence="7">Single-pass membrane protein</topology>
    </subcellularLocation>
</comment>
<evidence type="ECO:0000256" key="1">
    <source>
        <dbReference type="ARBA" id="ARBA00022475"/>
    </source>
</evidence>
<evidence type="ECO:0000256" key="6">
    <source>
        <dbReference type="ARBA" id="ARBA00023316"/>
    </source>
</evidence>
<dbReference type="PANTHER" id="PTHR30518:SF2">
    <property type="entry name" value="ENDOLYTIC MUREIN TRANSGLYCOSYLASE"/>
    <property type="match status" value="1"/>
</dbReference>
<evidence type="ECO:0000256" key="5">
    <source>
        <dbReference type="ARBA" id="ARBA00023239"/>
    </source>
</evidence>
<reference evidence="9" key="1">
    <citation type="submission" date="2017-12" db="EMBL/GenBank/DDBJ databases">
        <title>Draft genome sequence of Telmatospirillum siberiense 26-4b1T, an acidotolerant peatland alphaproteobacterium potentially involved in sulfur cycling.</title>
        <authorList>
            <person name="Hausmann B."/>
            <person name="Pjevac P."/>
            <person name="Schreck K."/>
            <person name="Herbold C.W."/>
            <person name="Daims H."/>
            <person name="Wagner M."/>
            <person name="Pester M."/>
            <person name="Loy A."/>
        </authorList>
    </citation>
    <scope>NUCLEOTIDE SEQUENCE [LARGE SCALE GENOMIC DNA]</scope>
    <source>
        <strain evidence="9">26-4b1</strain>
    </source>
</reference>
<keyword evidence="7" id="KW-0997">Cell inner membrane</keyword>
<dbReference type="EC" id="4.2.2.29" evidence="7"/>
<evidence type="ECO:0000313" key="9">
    <source>
        <dbReference type="Proteomes" id="UP000233293"/>
    </source>
</evidence>
<dbReference type="InterPro" id="IPR003770">
    <property type="entry name" value="MLTG-like"/>
</dbReference>
<name>A0A2N3PQ74_9PROT</name>
<keyword evidence="5 7" id="KW-0456">Lyase</keyword>
<feature type="site" description="Important for catalytic activity" evidence="7">
    <location>
        <position position="202"/>
    </location>
</feature>
<dbReference type="EMBL" id="PIUM01000030">
    <property type="protein sequence ID" value="PKU22544.1"/>
    <property type="molecule type" value="Genomic_DNA"/>
</dbReference>
<keyword evidence="6 7" id="KW-0961">Cell wall biogenesis/degradation</keyword>
<proteinExistence type="inferred from homology"/>
<dbReference type="GO" id="GO:0071555">
    <property type="term" value="P:cell wall organization"/>
    <property type="evidence" value="ECO:0007669"/>
    <property type="project" value="UniProtKB-KW"/>
</dbReference>
<sequence length="337" mass="36933">MNRWLARFLVVLVIIIAMAGTALWWGRAKIAQPGPAMESASVVIPRGTGTADIASLLQEADVIDHPWLFLTAVHLSGHQALMAGEYNFPAHASIATIMDMMRRGQTVVHKLTIAEGLTVYQVMAQMRQAGGLTGNAAQSPEEGSLLPQTYFYSLGDTRDALLARMTHAMNELIDELWRRRAPDLPFNNKIEALILASVVERETAIPEERPHIAAVFLNRLRLHMKLQSDPTVIFAVSNAEGILDRPLTRDDLAVKSPYNTYQVEGLPAGPICNPGRASLEAVLHPMAVDDLYFVADGSGGHVFSKSLTDHNRNVGNLRRLENGQVVPPAVKKSKSPR</sequence>